<dbReference type="InterPro" id="IPR008595">
    <property type="entry name" value="DegS"/>
</dbReference>
<dbReference type="Pfam" id="PF05384">
    <property type="entry name" value="DegS"/>
    <property type="match status" value="1"/>
</dbReference>
<dbReference type="AlphaFoldDB" id="A0A385YTN5"/>
<dbReference type="EMBL" id="CP032418">
    <property type="protein sequence ID" value="AYC28932.1"/>
    <property type="molecule type" value="Genomic_DNA"/>
</dbReference>
<dbReference type="RefSeq" id="WP_119882674.1">
    <property type="nucleotide sequence ID" value="NZ_CP032418.1"/>
</dbReference>
<dbReference type="GO" id="GO:0005524">
    <property type="term" value="F:ATP binding"/>
    <property type="evidence" value="ECO:0007669"/>
    <property type="project" value="UniProtKB-UniRule"/>
</dbReference>
<keyword evidence="5 7" id="KW-0067">ATP-binding</keyword>
<keyword evidence="11" id="KW-1185">Reference proteome</keyword>
<dbReference type="Gene3D" id="1.20.5.1930">
    <property type="match status" value="1"/>
</dbReference>
<dbReference type="KEGG" id="paek:D3873_03245"/>
<reference evidence="11" key="1">
    <citation type="submission" date="2018-09" db="EMBL/GenBank/DDBJ databases">
        <authorList>
            <person name="Zhu H."/>
        </authorList>
    </citation>
    <scope>NUCLEOTIDE SEQUENCE [LARGE SCALE GENOMIC DNA]</scope>
    <source>
        <strain evidence="11">K2R23-3</strain>
    </source>
</reference>
<dbReference type="GO" id="GO:0046983">
    <property type="term" value="F:protein dimerization activity"/>
    <property type="evidence" value="ECO:0007669"/>
    <property type="project" value="InterPro"/>
</dbReference>
<keyword evidence="6 7" id="KW-0902">Two-component regulatory system</keyword>
<evidence type="ECO:0000256" key="3">
    <source>
        <dbReference type="ARBA" id="ARBA00022741"/>
    </source>
</evidence>
<dbReference type="SUPFAM" id="SSF55874">
    <property type="entry name" value="ATPase domain of HSP90 chaperone/DNA topoisomerase II/histidine kinase"/>
    <property type="match status" value="1"/>
</dbReference>
<evidence type="ECO:0000256" key="4">
    <source>
        <dbReference type="ARBA" id="ARBA00022777"/>
    </source>
</evidence>
<keyword evidence="4 7" id="KW-0418">Kinase</keyword>
<dbReference type="InterPro" id="IPR005467">
    <property type="entry name" value="His_kinase_dom"/>
</dbReference>
<evidence type="ECO:0000256" key="7">
    <source>
        <dbReference type="PIRNR" id="PIRNR003169"/>
    </source>
</evidence>
<keyword evidence="7" id="KW-0378">Hydrolase</keyword>
<dbReference type="InterPro" id="IPR016381">
    <property type="entry name" value="Sig_transdc_His_kinase_DegS"/>
</dbReference>
<dbReference type="SUPFAM" id="SSF57997">
    <property type="entry name" value="Tropomyosin"/>
    <property type="match status" value="1"/>
</dbReference>
<dbReference type="Proteomes" id="UP000265725">
    <property type="component" value="Chromosome"/>
</dbReference>
<organism evidence="10 11">
    <name type="scientific">Paenisporosarcina cavernae</name>
    <dbReference type="NCBI Taxonomy" id="2320858"/>
    <lineage>
        <taxon>Bacteria</taxon>
        <taxon>Bacillati</taxon>
        <taxon>Bacillota</taxon>
        <taxon>Bacilli</taxon>
        <taxon>Bacillales</taxon>
        <taxon>Caryophanaceae</taxon>
        <taxon>Paenisporosarcina</taxon>
    </lineage>
</organism>
<dbReference type="Pfam" id="PF07730">
    <property type="entry name" value="HisKA_3"/>
    <property type="match status" value="1"/>
</dbReference>
<evidence type="ECO:0000256" key="8">
    <source>
        <dbReference type="SAM" id="Coils"/>
    </source>
</evidence>
<dbReference type="EC" id="3.1.3.-" evidence="7"/>
<dbReference type="GO" id="GO:0000155">
    <property type="term" value="F:phosphorelay sensor kinase activity"/>
    <property type="evidence" value="ECO:0007669"/>
    <property type="project" value="UniProtKB-UniRule"/>
</dbReference>
<feature type="domain" description="Histidine kinase" evidence="9">
    <location>
        <begin position="183"/>
        <end position="380"/>
    </location>
</feature>
<name>A0A385YTN5_9BACL</name>
<evidence type="ECO:0000313" key="10">
    <source>
        <dbReference type="EMBL" id="AYC28932.1"/>
    </source>
</evidence>
<protein>
    <recommendedName>
        <fullName evidence="7">Signal transduction histidine-protein kinase/phosphatase DegS</fullName>
        <ecNumber evidence="7">2.7.13.3</ecNumber>
        <ecNumber evidence="7">3.1.3.-</ecNumber>
    </recommendedName>
</protein>
<dbReference type="GO" id="GO:0005737">
    <property type="term" value="C:cytoplasm"/>
    <property type="evidence" value="ECO:0007669"/>
    <property type="project" value="UniProtKB-SubCell"/>
</dbReference>
<gene>
    <name evidence="10" type="ORF">D3873_03245</name>
</gene>
<keyword evidence="7" id="KW-0963">Cytoplasm</keyword>
<accession>A0A385YTN5</accession>
<comment type="catalytic activity">
    <reaction evidence="1 7">
        <text>ATP + protein L-histidine = ADP + protein N-phospho-L-histidine.</text>
        <dbReference type="EC" id="2.7.13.3"/>
    </reaction>
</comment>
<evidence type="ECO:0000256" key="2">
    <source>
        <dbReference type="ARBA" id="ARBA00022679"/>
    </source>
</evidence>
<dbReference type="GO" id="GO:0004721">
    <property type="term" value="F:phosphoprotein phosphatase activity"/>
    <property type="evidence" value="ECO:0007669"/>
    <property type="project" value="UniProtKB-UniRule"/>
</dbReference>
<dbReference type="GO" id="GO:0016020">
    <property type="term" value="C:membrane"/>
    <property type="evidence" value="ECO:0007669"/>
    <property type="project" value="InterPro"/>
</dbReference>
<dbReference type="PANTHER" id="PTHR24421">
    <property type="entry name" value="NITRATE/NITRITE SENSOR PROTEIN NARX-RELATED"/>
    <property type="match status" value="1"/>
</dbReference>
<sequence length="384" mass="44671">MSAKSIDSKSLDYIFNQMVATMDQSKKDIFIISEQSRSNFEQMKNELHQIRLNINLVITEGDLLEDKTRLARRRLAEVSKHFTTFSEEEVRKAYESANELQIKLSINRTEERQLRERRDELERRLLGLGETIERADQLVAQVNIVLNYLSSDLRQVGQALETAKIKQDYSFKIIEAQEEERKRLSREIHDGPAQMMANVLVRSDLIERTYREKGVEHALAEISDLKVMVRNALSEVRRIIYDLRPMALDDLGLIPTLKKYLSTIEEYNVGCKLHFQTFGKEKRLHSNMEVAIFRLIQESITNAMKHGRCKEVWVKVEWTRNNVNVVVKDNGIGFDQKMVKEQSFGMIGMRERVELIKGEMEVISVIGEGTTMKFKIPLDEEKDT</sequence>
<proteinExistence type="predicted"/>
<dbReference type="SMART" id="SM00387">
    <property type="entry name" value="HATPase_c"/>
    <property type="match status" value="1"/>
</dbReference>
<dbReference type="InterPro" id="IPR036890">
    <property type="entry name" value="HATPase_C_sf"/>
</dbReference>
<evidence type="ECO:0000313" key="11">
    <source>
        <dbReference type="Proteomes" id="UP000265725"/>
    </source>
</evidence>
<dbReference type="EC" id="2.7.13.3" evidence="7"/>
<evidence type="ECO:0000259" key="9">
    <source>
        <dbReference type="PROSITE" id="PS50109"/>
    </source>
</evidence>
<comment type="function">
    <text evidence="7">Member of the two-component regulatory system DegS/DegU, which plays an important role in the transition growth phase.</text>
</comment>
<feature type="coiled-coil region" evidence="8">
    <location>
        <begin position="104"/>
        <end position="138"/>
    </location>
</feature>
<keyword evidence="8" id="KW-0175">Coiled coil</keyword>
<dbReference type="PANTHER" id="PTHR24421:SF55">
    <property type="entry name" value="SENSOR HISTIDINE KINASE YDFH"/>
    <property type="match status" value="1"/>
</dbReference>
<dbReference type="PIRSF" id="PIRSF003169">
    <property type="entry name" value="STHK_DegS"/>
    <property type="match status" value="1"/>
</dbReference>
<dbReference type="CDD" id="cd16917">
    <property type="entry name" value="HATPase_UhpB-NarQ-NarX-like"/>
    <property type="match status" value="1"/>
</dbReference>
<dbReference type="InterPro" id="IPR050482">
    <property type="entry name" value="Sensor_HK_TwoCompSys"/>
</dbReference>
<dbReference type="InterPro" id="IPR003594">
    <property type="entry name" value="HATPase_dom"/>
</dbReference>
<comment type="subcellular location">
    <subcellularLocation>
        <location evidence="7">Cytoplasm</location>
    </subcellularLocation>
</comment>
<dbReference type="Pfam" id="PF02518">
    <property type="entry name" value="HATPase_c"/>
    <property type="match status" value="1"/>
</dbReference>
<keyword evidence="7" id="KW-0904">Protein phosphatase</keyword>
<evidence type="ECO:0000256" key="6">
    <source>
        <dbReference type="ARBA" id="ARBA00023012"/>
    </source>
</evidence>
<keyword evidence="2 7" id="KW-0808">Transferase</keyword>
<dbReference type="PROSITE" id="PS50109">
    <property type="entry name" value="HIS_KIN"/>
    <property type="match status" value="1"/>
</dbReference>
<dbReference type="OrthoDB" id="9781904at2"/>
<dbReference type="InterPro" id="IPR011712">
    <property type="entry name" value="Sig_transdc_His_kin_sub3_dim/P"/>
</dbReference>
<dbReference type="Gene3D" id="3.30.565.10">
    <property type="entry name" value="Histidine kinase-like ATPase, C-terminal domain"/>
    <property type="match status" value="1"/>
</dbReference>
<evidence type="ECO:0000256" key="5">
    <source>
        <dbReference type="ARBA" id="ARBA00022840"/>
    </source>
</evidence>
<keyword evidence="3 7" id="KW-0547">Nucleotide-binding</keyword>
<evidence type="ECO:0000256" key="1">
    <source>
        <dbReference type="ARBA" id="ARBA00000085"/>
    </source>
</evidence>